<sequence length="198" mass="22123">MLDFDDLAIIGVVLVVVLSSSYTSFHGQRREPPSVSSTIPLVGHLIGLIQHGSGYLSMLCEKYRDQQIFGVNIFSFRLFVTSSPAIMRAAQKHPTAITLEPLVKFTQKQLCQTPRNKLVHLCDQSYDSSILSKIVHDTGPVLAGRSLDRINRIMLQYLLPIIDDMGNYETVDLNAWLRHTITSVSTNATYGNSNPFKN</sequence>
<reference evidence="1" key="1">
    <citation type="journal article" date="2014" name="Nat. Commun.">
        <title>Multiple recent horizontal transfers of a large genomic region in cheese making fungi.</title>
        <authorList>
            <person name="Cheeseman K."/>
            <person name="Ropars J."/>
            <person name="Renault P."/>
            <person name="Dupont J."/>
            <person name="Gouzy J."/>
            <person name="Branca A."/>
            <person name="Abraham A.L."/>
            <person name="Ceppi M."/>
            <person name="Conseiller E."/>
            <person name="Debuchy R."/>
            <person name="Malagnac F."/>
            <person name="Goarin A."/>
            <person name="Silar P."/>
            <person name="Lacoste S."/>
            <person name="Sallet E."/>
            <person name="Bensimon A."/>
            <person name="Giraud T."/>
            <person name="Brygoo Y."/>
        </authorList>
    </citation>
    <scope>NUCLEOTIDE SEQUENCE [LARGE SCALE GENOMIC DNA]</scope>
    <source>
        <strain evidence="1">FM164</strain>
    </source>
</reference>
<dbReference type="OrthoDB" id="3366823at2759"/>
<dbReference type="InterPro" id="IPR036396">
    <property type="entry name" value="Cyt_P450_sf"/>
</dbReference>
<dbReference type="Proteomes" id="UP000030686">
    <property type="component" value="Unassembled WGS sequence"/>
</dbReference>
<gene>
    <name evidence="1" type="ORF">PROQFM164_S06g000188</name>
</gene>
<dbReference type="PANTHER" id="PTHR47582:SF1">
    <property type="entry name" value="P450, PUTATIVE (EUROFUNG)-RELATED"/>
    <property type="match status" value="1"/>
</dbReference>
<organism evidence="1 2">
    <name type="scientific">Penicillium roqueforti (strain FM164)</name>
    <dbReference type="NCBI Taxonomy" id="1365484"/>
    <lineage>
        <taxon>Eukaryota</taxon>
        <taxon>Fungi</taxon>
        <taxon>Dikarya</taxon>
        <taxon>Ascomycota</taxon>
        <taxon>Pezizomycotina</taxon>
        <taxon>Eurotiomycetes</taxon>
        <taxon>Eurotiomycetidae</taxon>
        <taxon>Eurotiales</taxon>
        <taxon>Aspergillaceae</taxon>
        <taxon>Penicillium</taxon>
    </lineage>
</organism>
<dbReference type="OMA" id="IMHATTE"/>
<name>W6R5Y9_PENRF</name>
<dbReference type="GO" id="GO:0004497">
    <property type="term" value="F:monooxygenase activity"/>
    <property type="evidence" value="ECO:0007669"/>
    <property type="project" value="InterPro"/>
</dbReference>
<dbReference type="InterPro" id="IPR053007">
    <property type="entry name" value="CYP450_monoxygenase_sec-met"/>
</dbReference>
<proteinExistence type="predicted"/>
<accession>W6R5Y9</accession>
<protein>
    <submittedName>
        <fullName evidence="1">Cytochrome P450</fullName>
    </submittedName>
</protein>
<keyword evidence="2" id="KW-1185">Reference proteome</keyword>
<dbReference type="Gene3D" id="1.10.630.10">
    <property type="entry name" value="Cytochrome P450"/>
    <property type="match status" value="1"/>
</dbReference>
<dbReference type="AlphaFoldDB" id="W6R5Y9"/>
<dbReference type="PANTHER" id="PTHR47582">
    <property type="entry name" value="P450, PUTATIVE (EUROFUNG)-RELATED"/>
    <property type="match status" value="1"/>
</dbReference>
<dbReference type="EMBL" id="HG792020">
    <property type="protein sequence ID" value="CDM37227.1"/>
    <property type="molecule type" value="Genomic_DNA"/>
</dbReference>
<evidence type="ECO:0000313" key="1">
    <source>
        <dbReference type="EMBL" id="CDM37227.1"/>
    </source>
</evidence>
<dbReference type="GO" id="GO:0005506">
    <property type="term" value="F:iron ion binding"/>
    <property type="evidence" value="ECO:0007669"/>
    <property type="project" value="InterPro"/>
</dbReference>
<dbReference type="GO" id="GO:0020037">
    <property type="term" value="F:heme binding"/>
    <property type="evidence" value="ECO:0007669"/>
    <property type="project" value="InterPro"/>
</dbReference>
<dbReference type="SUPFAM" id="SSF48264">
    <property type="entry name" value="Cytochrome P450"/>
    <property type="match status" value="1"/>
</dbReference>
<dbReference type="GO" id="GO:0016705">
    <property type="term" value="F:oxidoreductase activity, acting on paired donors, with incorporation or reduction of molecular oxygen"/>
    <property type="evidence" value="ECO:0007669"/>
    <property type="project" value="InterPro"/>
</dbReference>
<evidence type="ECO:0000313" key="2">
    <source>
        <dbReference type="Proteomes" id="UP000030686"/>
    </source>
</evidence>
<dbReference type="STRING" id="1365484.W6R5Y9"/>